<dbReference type="SUPFAM" id="SSF52091">
    <property type="entry name" value="SpoIIaa-like"/>
    <property type="match status" value="1"/>
</dbReference>
<reference evidence="4 5" key="1">
    <citation type="journal article" date="2009" name="Stand. Genomic Sci.">
        <title>Complete genome sequence of Thermanaerovibrio acidaminovorans type strain (Su883).</title>
        <authorList>
            <person name="Chovatia M."/>
            <person name="Sikorski J."/>
            <person name="Schroder M."/>
            <person name="Lapidus A."/>
            <person name="Nolan M."/>
            <person name="Tice H."/>
            <person name="Glavina Del Rio T."/>
            <person name="Copeland A."/>
            <person name="Cheng J.F."/>
            <person name="Lucas S."/>
            <person name="Chen F."/>
            <person name="Bruce D."/>
            <person name="Goodwin L."/>
            <person name="Pitluck S."/>
            <person name="Ivanova N."/>
            <person name="Mavromatis K."/>
            <person name="Ovchinnikova G."/>
            <person name="Pati A."/>
            <person name="Chen A."/>
            <person name="Palaniappan K."/>
            <person name="Land M."/>
            <person name="Hauser L."/>
            <person name="Chang Y.J."/>
            <person name="Jeffries C.D."/>
            <person name="Chain P."/>
            <person name="Saunders E."/>
            <person name="Detter J.C."/>
            <person name="Brettin T."/>
            <person name="Rohde M."/>
            <person name="Goker M."/>
            <person name="Spring S."/>
            <person name="Bristow J."/>
            <person name="Markowitz V."/>
            <person name="Hugenholtz P."/>
            <person name="Kyrpides N.C."/>
            <person name="Klenk H.P."/>
            <person name="Eisen J.A."/>
        </authorList>
    </citation>
    <scope>NUCLEOTIDE SEQUENCE [LARGE SCALE GENOMIC DNA]</scope>
    <source>
        <strain evidence="5">ATCC 49978 / DSM 6589 / Su883</strain>
    </source>
</reference>
<dbReference type="InterPro" id="IPR002645">
    <property type="entry name" value="STAS_dom"/>
</dbReference>
<dbReference type="NCBIfam" id="TIGR00377">
    <property type="entry name" value="ant_ant_sig"/>
    <property type="match status" value="1"/>
</dbReference>
<dbReference type="eggNOG" id="COG1366">
    <property type="taxonomic scope" value="Bacteria"/>
</dbReference>
<comment type="similarity">
    <text evidence="1 2">Belongs to the anti-sigma-factor antagonist family.</text>
</comment>
<dbReference type="AlphaFoldDB" id="D1B814"/>
<dbReference type="HOGENOM" id="CLU_115403_9_4_0"/>
<dbReference type="PANTHER" id="PTHR33495">
    <property type="entry name" value="ANTI-SIGMA FACTOR ANTAGONIST TM_1081-RELATED-RELATED"/>
    <property type="match status" value="1"/>
</dbReference>
<dbReference type="InterPro" id="IPR003658">
    <property type="entry name" value="Anti-sigma_ant"/>
</dbReference>
<keyword evidence="5" id="KW-1185">Reference proteome</keyword>
<dbReference type="STRING" id="525903.Taci_0177"/>
<dbReference type="RefSeq" id="WP_012868933.1">
    <property type="nucleotide sequence ID" value="NC_013522.1"/>
</dbReference>
<evidence type="ECO:0000313" key="4">
    <source>
        <dbReference type="EMBL" id="ACZ18417.1"/>
    </source>
</evidence>
<protein>
    <recommendedName>
        <fullName evidence="2">Anti-sigma factor antagonist</fullName>
    </recommendedName>
</protein>
<proteinExistence type="inferred from homology"/>
<dbReference type="Pfam" id="PF01740">
    <property type="entry name" value="STAS"/>
    <property type="match status" value="1"/>
</dbReference>
<accession>D1B814</accession>
<evidence type="ECO:0000313" key="5">
    <source>
        <dbReference type="Proteomes" id="UP000002030"/>
    </source>
</evidence>
<dbReference type="EnsemblBacteria" id="ACZ18417">
    <property type="protein sequence ID" value="ACZ18417"/>
    <property type="gene ID" value="Taci_0177"/>
</dbReference>
<evidence type="ECO:0000259" key="3">
    <source>
        <dbReference type="PROSITE" id="PS50801"/>
    </source>
</evidence>
<gene>
    <name evidence="4" type="ordered locus">Taci_0177</name>
</gene>
<dbReference type="CDD" id="cd07043">
    <property type="entry name" value="STAS_anti-anti-sigma_factors"/>
    <property type="match status" value="1"/>
</dbReference>
<organism evidence="4 5">
    <name type="scientific">Thermanaerovibrio acidaminovorans (strain ATCC 49978 / DSM 6589 / Su883)</name>
    <name type="common">Selenomonas acidaminovorans</name>
    <dbReference type="NCBI Taxonomy" id="525903"/>
    <lineage>
        <taxon>Bacteria</taxon>
        <taxon>Thermotogati</taxon>
        <taxon>Synergistota</taxon>
        <taxon>Synergistia</taxon>
        <taxon>Synergistales</taxon>
        <taxon>Synergistaceae</taxon>
        <taxon>Thermanaerovibrio</taxon>
    </lineage>
</organism>
<dbReference type="Proteomes" id="UP000002030">
    <property type="component" value="Chromosome"/>
</dbReference>
<feature type="domain" description="STAS" evidence="3">
    <location>
        <begin position="14"/>
        <end position="100"/>
    </location>
</feature>
<sequence length="100" mass="11073">MGYNITTEGQKATVAVRGHLYVEDVADMKARIFDEIANGVVNFQFDLTDLNYIDSAGLGLLISIQKRVIPLGGRVTVTGAQGLVLEIFELTRLDRVFFPR</sequence>
<dbReference type="OrthoDB" id="9794628at2"/>
<dbReference type="GO" id="GO:0043856">
    <property type="term" value="F:anti-sigma factor antagonist activity"/>
    <property type="evidence" value="ECO:0007669"/>
    <property type="project" value="InterPro"/>
</dbReference>
<evidence type="ECO:0000256" key="1">
    <source>
        <dbReference type="ARBA" id="ARBA00009013"/>
    </source>
</evidence>
<dbReference type="KEGG" id="tai:Taci_0177"/>
<dbReference type="InterPro" id="IPR036513">
    <property type="entry name" value="STAS_dom_sf"/>
</dbReference>
<evidence type="ECO:0000256" key="2">
    <source>
        <dbReference type="RuleBase" id="RU003749"/>
    </source>
</evidence>
<dbReference type="Gene3D" id="3.30.750.24">
    <property type="entry name" value="STAS domain"/>
    <property type="match status" value="1"/>
</dbReference>
<dbReference type="PROSITE" id="PS50801">
    <property type="entry name" value="STAS"/>
    <property type="match status" value="1"/>
</dbReference>
<dbReference type="EMBL" id="CP001818">
    <property type="protein sequence ID" value="ACZ18417.1"/>
    <property type="molecule type" value="Genomic_DNA"/>
</dbReference>
<name>D1B814_THEAS</name>